<reference evidence="1 2" key="1">
    <citation type="submission" date="2023-07" db="EMBL/GenBank/DDBJ databases">
        <title>Sorghum-associated microbial communities from plants grown in Nebraska, USA.</title>
        <authorList>
            <person name="Schachtman D."/>
        </authorList>
    </citation>
    <scope>NUCLEOTIDE SEQUENCE [LARGE SCALE GENOMIC DNA]</scope>
    <source>
        <strain evidence="1 2">2980</strain>
    </source>
</reference>
<proteinExistence type="predicted"/>
<organism evidence="1 2">
    <name type="scientific">Microbacterium resistens</name>
    <dbReference type="NCBI Taxonomy" id="156977"/>
    <lineage>
        <taxon>Bacteria</taxon>
        <taxon>Bacillati</taxon>
        <taxon>Actinomycetota</taxon>
        <taxon>Actinomycetes</taxon>
        <taxon>Micrococcales</taxon>
        <taxon>Microbacteriaceae</taxon>
        <taxon>Microbacterium</taxon>
    </lineage>
</organism>
<accession>A0ABU1SB01</accession>
<name>A0ABU1SB01_9MICO</name>
<gene>
    <name evidence="1" type="ORF">J2Y69_001390</name>
</gene>
<keyword evidence="2" id="KW-1185">Reference proteome</keyword>
<evidence type="ECO:0000313" key="2">
    <source>
        <dbReference type="Proteomes" id="UP001259347"/>
    </source>
</evidence>
<comment type="caution">
    <text evidence="1">The sequence shown here is derived from an EMBL/GenBank/DDBJ whole genome shotgun (WGS) entry which is preliminary data.</text>
</comment>
<evidence type="ECO:0000313" key="1">
    <source>
        <dbReference type="EMBL" id="MDR6866791.1"/>
    </source>
</evidence>
<dbReference type="EMBL" id="JAVDUM010000005">
    <property type="protein sequence ID" value="MDR6866791.1"/>
    <property type="molecule type" value="Genomic_DNA"/>
</dbReference>
<dbReference type="RefSeq" id="WP_310018925.1">
    <property type="nucleotide sequence ID" value="NZ_JAVDUM010000005.1"/>
</dbReference>
<sequence>MVEVDVVVDQREMAGLPGGVRACRLVGERSERFLVALSRALDEEVDGCSVEIRSEGTSDRVLIPVDPQSSVQDVEAFTDGNPLLLSMVGRGGPSLPTLLDYVNVGLTVAGVADLLRRGHGAVEAVLWRRQRSAARRWIVAGTDSAPSMDLVQCVRAEPWWNLDELARNFGIDREQAATLLRKLDYVPRTPEGQYWTEQAPE</sequence>
<protein>
    <submittedName>
        <fullName evidence="1">Uncharacterized protein</fullName>
    </submittedName>
</protein>
<dbReference type="Proteomes" id="UP001259347">
    <property type="component" value="Unassembled WGS sequence"/>
</dbReference>